<dbReference type="GO" id="GO:0030527">
    <property type="term" value="F:structural constituent of chromatin"/>
    <property type="evidence" value="ECO:0007669"/>
    <property type="project" value="InterPro"/>
</dbReference>
<reference evidence="1" key="1">
    <citation type="submission" date="2015-10" db="EMBL/GenBank/DDBJ databases">
        <authorList>
            <person name="Gilbert D.G."/>
        </authorList>
    </citation>
    <scope>NUCLEOTIDE SEQUENCE</scope>
</reference>
<sequence>MKVKTFTKRDIATEIADRLEATVVDSLMFTDELFTVLREMLTEDHEKVRIEIRNFGVFEVKPTKAKPKARNPHTNEEIFVPAHKKTHFKPGKIFKNYLNQPI</sequence>
<dbReference type="EMBL" id="FAXC01000217">
    <property type="protein sequence ID" value="CUV09324.1"/>
    <property type="molecule type" value="Genomic_DNA"/>
</dbReference>
<dbReference type="AlphaFoldDB" id="A0A160VJC6"/>
<dbReference type="InterPro" id="IPR010992">
    <property type="entry name" value="IHF-like_DNA-bd_dom_sf"/>
</dbReference>
<dbReference type="SMART" id="SM00411">
    <property type="entry name" value="BHL"/>
    <property type="match status" value="1"/>
</dbReference>
<accession>A0A160VJC6</accession>
<proteinExistence type="predicted"/>
<name>A0A160VJC6_9ZZZZ</name>
<dbReference type="GO" id="GO:0005829">
    <property type="term" value="C:cytosol"/>
    <property type="evidence" value="ECO:0007669"/>
    <property type="project" value="TreeGrafter"/>
</dbReference>
<organism evidence="1">
    <name type="scientific">hydrothermal vent metagenome</name>
    <dbReference type="NCBI Taxonomy" id="652676"/>
    <lineage>
        <taxon>unclassified sequences</taxon>
        <taxon>metagenomes</taxon>
        <taxon>ecological metagenomes</taxon>
    </lineage>
</organism>
<dbReference type="GO" id="GO:0003677">
    <property type="term" value="F:DNA binding"/>
    <property type="evidence" value="ECO:0007669"/>
    <property type="project" value="InterPro"/>
</dbReference>
<dbReference type="PANTHER" id="PTHR33175">
    <property type="entry name" value="DNA-BINDING PROTEIN HU"/>
    <property type="match status" value="1"/>
</dbReference>
<dbReference type="InterPro" id="IPR000119">
    <property type="entry name" value="Hist_DNA-bd"/>
</dbReference>
<dbReference type="CDD" id="cd13836">
    <property type="entry name" value="IHF_B"/>
    <property type="match status" value="1"/>
</dbReference>
<gene>
    <name evidence="1" type="ORF">MGWOODY_Mmi276</name>
</gene>
<dbReference type="SUPFAM" id="SSF47729">
    <property type="entry name" value="IHF-like DNA-binding proteins"/>
    <property type="match status" value="1"/>
</dbReference>
<dbReference type="PANTHER" id="PTHR33175:SF2">
    <property type="entry name" value="INTEGRATION HOST FACTOR SUBUNIT ALPHA"/>
    <property type="match status" value="1"/>
</dbReference>
<evidence type="ECO:0000313" key="1">
    <source>
        <dbReference type="EMBL" id="CUV09324.1"/>
    </source>
</evidence>
<dbReference type="Pfam" id="PF00216">
    <property type="entry name" value="Bac_DNA_binding"/>
    <property type="match status" value="1"/>
</dbReference>
<dbReference type="Gene3D" id="4.10.520.10">
    <property type="entry name" value="IHF-like DNA-binding proteins"/>
    <property type="match status" value="1"/>
</dbReference>
<protein>
    <submittedName>
        <fullName evidence="1">Integration host factor alpha/beta</fullName>
    </submittedName>
</protein>
<dbReference type="PRINTS" id="PR01727">
    <property type="entry name" value="DNABINDINGHU"/>
</dbReference>